<accession>A0ABU6XI73</accession>
<reference evidence="7 8" key="1">
    <citation type="journal article" date="2023" name="Plants (Basel)">
        <title>Bridging the Gap: Combining Genomics and Transcriptomics Approaches to Understand Stylosanthes scabra, an Orphan Legume from the Brazilian Caatinga.</title>
        <authorList>
            <person name="Ferreira-Neto J.R.C."/>
            <person name="da Silva M.D."/>
            <person name="Binneck E."/>
            <person name="de Melo N.F."/>
            <person name="da Silva R.H."/>
            <person name="de Melo A.L.T.M."/>
            <person name="Pandolfi V."/>
            <person name="Bustamante F.O."/>
            <person name="Brasileiro-Vidal A.C."/>
            <person name="Benko-Iseppon A.M."/>
        </authorList>
    </citation>
    <scope>NUCLEOTIDE SEQUENCE [LARGE SCALE GENOMIC DNA]</scope>
    <source>
        <tissue evidence="7">Leaves</tissue>
    </source>
</reference>
<evidence type="ECO:0000313" key="7">
    <source>
        <dbReference type="EMBL" id="MED6196648.1"/>
    </source>
</evidence>
<evidence type="ECO:0000256" key="4">
    <source>
        <dbReference type="ARBA" id="ARBA00023002"/>
    </source>
</evidence>
<keyword evidence="2 6" id="KW-0349">Heme</keyword>
<dbReference type="PANTHER" id="PTHR47955">
    <property type="entry name" value="CYTOCHROME P450 FAMILY 71 PROTEIN"/>
    <property type="match status" value="1"/>
</dbReference>
<evidence type="ECO:0000256" key="6">
    <source>
        <dbReference type="RuleBase" id="RU000461"/>
    </source>
</evidence>
<evidence type="ECO:0000313" key="8">
    <source>
        <dbReference type="Proteomes" id="UP001341840"/>
    </source>
</evidence>
<keyword evidence="5 6" id="KW-0408">Iron</keyword>
<dbReference type="InterPro" id="IPR036396">
    <property type="entry name" value="Cyt_P450_sf"/>
</dbReference>
<gene>
    <name evidence="7" type="ORF">PIB30_049394</name>
</gene>
<dbReference type="InterPro" id="IPR002401">
    <property type="entry name" value="Cyt_P450_E_grp-I"/>
</dbReference>
<keyword evidence="6" id="KW-0503">Monooxygenase</keyword>
<dbReference type="SUPFAM" id="SSF48264">
    <property type="entry name" value="Cytochrome P450"/>
    <property type="match status" value="1"/>
</dbReference>
<dbReference type="Gene3D" id="1.10.630.10">
    <property type="entry name" value="Cytochrome P450"/>
    <property type="match status" value="2"/>
</dbReference>
<comment type="similarity">
    <text evidence="1 6">Belongs to the cytochrome P450 family.</text>
</comment>
<evidence type="ECO:0000256" key="5">
    <source>
        <dbReference type="ARBA" id="ARBA00023004"/>
    </source>
</evidence>
<evidence type="ECO:0000256" key="2">
    <source>
        <dbReference type="ARBA" id="ARBA00022617"/>
    </source>
</evidence>
<keyword evidence="3 6" id="KW-0479">Metal-binding</keyword>
<name>A0ABU6XI73_9FABA</name>
<protein>
    <submittedName>
        <fullName evidence="7">Uncharacterized protein</fullName>
    </submittedName>
</protein>
<dbReference type="Pfam" id="PF00067">
    <property type="entry name" value="p450"/>
    <property type="match status" value="1"/>
</dbReference>
<keyword evidence="4 6" id="KW-0560">Oxidoreductase</keyword>
<dbReference type="PRINTS" id="PR00463">
    <property type="entry name" value="EP450I"/>
</dbReference>
<dbReference type="InterPro" id="IPR017972">
    <property type="entry name" value="Cyt_P450_CS"/>
</dbReference>
<dbReference type="InterPro" id="IPR001128">
    <property type="entry name" value="Cyt_P450"/>
</dbReference>
<comment type="caution">
    <text evidence="7">The sequence shown here is derived from an EMBL/GenBank/DDBJ whole genome shotgun (WGS) entry which is preliminary data.</text>
</comment>
<evidence type="ECO:0000256" key="3">
    <source>
        <dbReference type="ARBA" id="ARBA00022723"/>
    </source>
</evidence>
<dbReference type="Proteomes" id="UP001341840">
    <property type="component" value="Unassembled WGS sequence"/>
</dbReference>
<dbReference type="EMBL" id="JASCZI010211780">
    <property type="protein sequence ID" value="MED6196648.1"/>
    <property type="molecule type" value="Genomic_DNA"/>
</dbReference>
<proteinExistence type="inferred from homology"/>
<organism evidence="7 8">
    <name type="scientific">Stylosanthes scabra</name>
    <dbReference type="NCBI Taxonomy" id="79078"/>
    <lineage>
        <taxon>Eukaryota</taxon>
        <taxon>Viridiplantae</taxon>
        <taxon>Streptophyta</taxon>
        <taxon>Embryophyta</taxon>
        <taxon>Tracheophyta</taxon>
        <taxon>Spermatophyta</taxon>
        <taxon>Magnoliopsida</taxon>
        <taxon>eudicotyledons</taxon>
        <taxon>Gunneridae</taxon>
        <taxon>Pentapetalae</taxon>
        <taxon>rosids</taxon>
        <taxon>fabids</taxon>
        <taxon>Fabales</taxon>
        <taxon>Fabaceae</taxon>
        <taxon>Papilionoideae</taxon>
        <taxon>50 kb inversion clade</taxon>
        <taxon>dalbergioids sensu lato</taxon>
        <taxon>Dalbergieae</taxon>
        <taxon>Pterocarpus clade</taxon>
        <taxon>Stylosanthes</taxon>
    </lineage>
</organism>
<dbReference type="PANTHER" id="PTHR47955:SF8">
    <property type="entry name" value="CYTOCHROME P450 71D11-LIKE"/>
    <property type="match status" value="1"/>
</dbReference>
<dbReference type="PROSITE" id="PS00086">
    <property type="entry name" value="CYTOCHROME_P450"/>
    <property type="match status" value="1"/>
</dbReference>
<sequence>MDSLLFDFRTLLCFFLFILVAFKLRKNLNQINSTSKIAPAPWKLPILGDIHHLATSTPHRKLRDLSKIHGPLMHLQLGEIFTIVVSSAEYAKEVMKTHDIIFASRPQILAAKVISYDCTSIALAPYGNYWRQLKKICTLELFTSKRVDSFRPIREEEFTSLIKRIIVVANNNNGSPVNLTQEVFSTIYTITSRAAFGMKFKDQERFISLAKELAKVGTGFSLGDFFPSAKWLQLVSGLRPKIEKLHGQTDQILQNIINEHKVAKSSKSKEGQGEVEGLLDVLLRFEDGSGSNQDFSLSSNNIKTIILINITNNSFLRISLVLVTATTIDWAMAEMIKDPTIMNKAQDEVRENFNKKGRVDETCLYKLKYLKSVVKETLRLHPPVPLLLPRECRSACKINGYYIPFGAGKRMCPGTALGVINVELALAYLLYHFDWKHPSEMRMEELDMTEALGVTVRRKDDLQLVPIGSHPLLEA</sequence>
<evidence type="ECO:0000256" key="1">
    <source>
        <dbReference type="ARBA" id="ARBA00010617"/>
    </source>
</evidence>
<keyword evidence="8" id="KW-1185">Reference proteome</keyword>